<gene>
    <name evidence="2" type="ORF">LTRI10_LOCUS22602</name>
</gene>
<dbReference type="EMBL" id="OZ034817">
    <property type="protein sequence ID" value="CAL1381206.1"/>
    <property type="molecule type" value="Genomic_DNA"/>
</dbReference>
<evidence type="ECO:0000313" key="2">
    <source>
        <dbReference type="EMBL" id="CAL1381206.1"/>
    </source>
</evidence>
<accession>A0AAV2E5R6</accession>
<evidence type="ECO:0000256" key="1">
    <source>
        <dbReference type="SAM" id="MobiDB-lite"/>
    </source>
</evidence>
<feature type="region of interest" description="Disordered" evidence="1">
    <location>
        <begin position="1"/>
        <end position="43"/>
    </location>
</feature>
<sequence length="104" mass="11494">MPAPGSSIEKESRADQSGTREQDGATTLNGMACGNLTFNDNDGGVVMPMRKVEKRHGRREKEWADWVRLVPRPLLGVKRNKMEASQVGYLGQMGPYMSGNEQAQ</sequence>
<dbReference type="AlphaFoldDB" id="A0AAV2E5R6"/>
<dbReference type="Proteomes" id="UP001497516">
    <property type="component" value="Chromosome 4"/>
</dbReference>
<feature type="compositionally biased region" description="Basic and acidic residues" evidence="1">
    <location>
        <begin position="8"/>
        <end position="23"/>
    </location>
</feature>
<name>A0AAV2E5R6_9ROSI</name>
<keyword evidence="3" id="KW-1185">Reference proteome</keyword>
<evidence type="ECO:0000313" key="3">
    <source>
        <dbReference type="Proteomes" id="UP001497516"/>
    </source>
</evidence>
<reference evidence="2 3" key="1">
    <citation type="submission" date="2024-04" db="EMBL/GenBank/DDBJ databases">
        <authorList>
            <person name="Fracassetti M."/>
        </authorList>
    </citation>
    <scope>NUCLEOTIDE SEQUENCE [LARGE SCALE GENOMIC DNA]</scope>
</reference>
<proteinExistence type="predicted"/>
<organism evidence="2 3">
    <name type="scientific">Linum trigynum</name>
    <dbReference type="NCBI Taxonomy" id="586398"/>
    <lineage>
        <taxon>Eukaryota</taxon>
        <taxon>Viridiplantae</taxon>
        <taxon>Streptophyta</taxon>
        <taxon>Embryophyta</taxon>
        <taxon>Tracheophyta</taxon>
        <taxon>Spermatophyta</taxon>
        <taxon>Magnoliopsida</taxon>
        <taxon>eudicotyledons</taxon>
        <taxon>Gunneridae</taxon>
        <taxon>Pentapetalae</taxon>
        <taxon>rosids</taxon>
        <taxon>fabids</taxon>
        <taxon>Malpighiales</taxon>
        <taxon>Linaceae</taxon>
        <taxon>Linum</taxon>
    </lineage>
</organism>
<protein>
    <submittedName>
        <fullName evidence="2">Uncharacterized protein</fullName>
    </submittedName>
</protein>